<keyword evidence="3" id="KW-1185">Reference proteome</keyword>
<proteinExistence type="predicted"/>
<feature type="compositionally biased region" description="Basic and acidic residues" evidence="1">
    <location>
        <begin position="109"/>
        <end position="125"/>
    </location>
</feature>
<evidence type="ECO:0000313" key="2">
    <source>
        <dbReference type="EMBL" id="KAH3832181.1"/>
    </source>
</evidence>
<dbReference type="Proteomes" id="UP000828390">
    <property type="component" value="Unassembled WGS sequence"/>
</dbReference>
<name>A0A9D4HER7_DREPO</name>
<comment type="caution">
    <text evidence="2">The sequence shown here is derived from an EMBL/GenBank/DDBJ whole genome shotgun (WGS) entry which is preliminary data.</text>
</comment>
<evidence type="ECO:0000313" key="3">
    <source>
        <dbReference type="Proteomes" id="UP000828390"/>
    </source>
</evidence>
<dbReference type="EMBL" id="JAIWYP010000004">
    <property type="protein sequence ID" value="KAH3832181.1"/>
    <property type="molecule type" value="Genomic_DNA"/>
</dbReference>
<sequence length="218" mass="24884">MHTAGVVDNEVDSEVDTNDDNNQYLSSINQIYELIFQTLGDDYCPRPAEMSTNSTIYITEKLFRTFDPNRLSKATSRIDTRLRIGSTVLSVFQSFESANKTIPNRGELWKVPKDLSDPKHNERTRSYRPPVPDPTSGLDFAKLPVQDHDINKLLLNMPTSSTSVSVPYSMLEHWEVRERRSLGLTNQKDLMLATILQLVCDWSDSVPEELRDLLIHLS</sequence>
<reference evidence="2" key="2">
    <citation type="submission" date="2020-11" db="EMBL/GenBank/DDBJ databases">
        <authorList>
            <person name="McCartney M.A."/>
            <person name="Auch B."/>
            <person name="Kono T."/>
            <person name="Mallez S."/>
            <person name="Becker A."/>
            <person name="Gohl D.M."/>
            <person name="Silverstein K.A.T."/>
            <person name="Koren S."/>
            <person name="Bechman K.B."/>
            <person name="Herman A."/>
            <person name="Abrahante J.E."/>
            <person name="Garbe J."/>
        </authorList>
    </citation>
    <scope>NUCLEOTIDE SEQUENCE</scope>
    <source>
        <strain evidence="2">Duluth1</strain>
        <tissue evidence="2">Whole animal</tissue>
    </source>
</reference>
<feature type="compositionally biased region" description="Acidic residues" evidence="1">
    <location>
        <begin position="9"/>
        <end position="19"/>
    </location>
</feature>
<dbReference type="AlphaFoldDB" id="A0A9D4HER7"/>
<feature type="region of interest" description="Disordered" evidence="1">
    <location>
        <begin position="1"/>
        <end position="20"/>
    </location>
</feature>
<protein>
    <submittedName>
        <fullName evidence="2">Uncharacterized protein</fullName>
    </submittedName>
</protein>
<organism evidence="2 3">
    <name type="scientific">Dreissena polymorpha</name>
    <name type="common">Zebra mussel</name>
    <name type="synonym">Mytilus polymorpha</name>
    <dbReference type="NCBI Taxonomy" id="45954"/>
    <lineage>
        <taxon>Eukaryota</taxon>
        <taxon>Metazoa</taxon>
        <taxon>Spiralia</taxon>
        <taxon>Lophotrochozoa</taxon>
        <taxon>Mollusca</taxon>
        <taxon>Bivalvia</taxon>
        <taxon>Autobranchia</taxon>
        <taxon>Heteroconchia</taxon>
        <taxon>Euheterodonta</taxon>
        <taxon>Imparidentia</taxon>
        <taxon>Neoheterodontei</taxon>
        <taxon>Myida</taxon>
        <taxon>Dreissenoidea</taxon>
        <taxon>Dreissenidae</taxon>
        <taxon>Dreissena</taxon>
    </lineage>
</organism>
<feature type="region of interest" description="Disordered" evidence="1">
    <location>
        <begin position="109"/>
        <end position="133"/>
    </location>
</feature>
<accession>A0A9D4HER7</accession>
<gene>
    <name evidence="2" type="ORF">DPMN_105459</name>
</gene>
<reference evidence="2" key="1">
    <citation type="journal article" date="2019" name="bioRxiv">
        <title>The Genome of the Zebra Mussel, Dreissena polymorpha: A Resource for Invasive Species Research.</title>
        <authorList>
            <person name="McCartney M.A."/>
            <person name="Auch B."/>
            <person name="Kono T."/>
            <person name="Mallez S."/>
            <person name="Zhang Y."/>
            <person name="Obille A."/>
            <person name="Becker A."/>
            <person name="Abrahante J.E."/>
            <person name="Garbe J."/>
            <person name="Badalamenti J.P."/>
            <person name="Herman A."/>
            <person name="Mangelson H."/>
            <person name="Liachko I."/>
            <person name="Sullivan S."/>
            <person name="Sone E.D."/>
            <person name="Koren S."/>
            <person name="Silverstein K.A.T."/>
            <person name="Beckman K.B."/>
            <person name="Gohl D.M."/>
        </authorList>
    </citation>
    <scope>NUCLEOTIDE SEQUENCE</scope>
    <source>
        <strain evidence="2">Duluth1</strain>
        <tissue evidence="2">Whole animal</tissue>
    </source>
</reference>
<evidence type="ECO:0000256" key="1">
    <source>
        <dbReference type="SAM" id="MobiDB-lite"/>
    </source>
</evidence>